<dbReference type="CDD" id="cd19757">
    <property type="entry name" value="Bbox1"/>
    <property type="match status" value="1"/>
</dbReference>
<gene>
    <name evidence="7" type="ORF">ACJMK2_002994</name>
</gene>
<name>A0ABD3Y086_SINWO</name>
<dbReference type="PANTHER" id="PTHR25462">
    <property type="entry name" value="BONUS, ISOFORM C-RELATED"/>
    <property type="match status" value="1"/>
</dbReference>
<proteinExistence type="predicted"/>
<dbReference type="InterPro" id="IPR017907">
    <property type="entry name" value="Znf_RING_CS"/>
</dbReference>
<dbReference type="InterPro" id="IPR001841">
    <property type="entry name" value="Znf_RING"/>
</dbReference>
<dbReference type="SUPFAM" id="SSF57845">
    <property type="entry name" value="B-box zinc-binding domain"/>
    <property type="match status" value="1"/>
</dbReference>
<keyword evidence="1" id="KW-0479">Metal-binding</keyword>
<dbReference type="GO" id="GO:0008270">
    <property type="term" value="F:zinc ion binding"/>
    <property type="evidence" value="ECO:0007669"/>
    <property type="project" value="UniProtKB-KW"/>
</dbReference>
<keyword evidence="8" id="KW-1185">Reference proteome</keyword>
<dbReference type="InterPro" id="IPR027370">
    <property type="entry name" value="Znf-RING_euk"/>
</dbReference>
<dbReference type="Pfam" id="PF13445">
    <property type="entry name" value="zf-RING_UBOX"/>
    <property type="match status" value="1"/>
</dbReference>
<sequence>MATSNIETEDGPCCPICLEQFNVPRQLPCTHTFCENCLQSHITTEAAKNTKLNYIKCPVCRSSASPPIKDRPTSEWASLFPVNTVLQSLLPAKTKVNRFCDACRNEDACVLAEGFCVICKDAMCGDCLKYHRKQNMSKDHTILSVEELECNPENVMKLAEGFTCLEHHGEDIKFYCQDHKIPCCATCFFQGHKICAKVMDLKKELPALLSEWKQNEIIDDMNKIENHLKKFMETNENFVNNLELHVNRMTDQVREVRKKINSILDELEKNVKTEGIRIYKETVLKKQEENHQCLSLFHSVRNYHYLLDAVQKYGSNLQKFLMVEKMKSQLNSYWNLVEEKYEKTDTITVEVQFSAAIQSILSDSLSDVGKVVTTTSSITLPLRCSLRPTKECKVESVGVIDLKVHTDLTPWYSGLTFLHGDRVMVADYKNNQCILLSSSYQFITSHTLTDKPFNICVLDDQEVAVSLFNKNKIQILSVIDDIIRQVRMITTKYDCNGIAAAEKGEMVVNGR</sequence>
<dbReference type="EMBL" id="JBJQND010000001">
    <property type="protein sequence ID" value="KAL3890713.1"/>
    <property type="molecule type" value="Genomic_DNA"/>
</dbReference>
<keyword evidence="5" id="KW-0175">Coiled coil</keyword>
<dbReference type="Gene3D" id="3.30.160.60">
    <property type="entry name" value="Classic Zinc Finger"/>
    <property type="match status" value="1"/>
</dbReference>
<dbReference type="InterPro" id="IPR011042">
    <property type="entry name" value="6-blade_b-propeller_TolB-like"/>
</dbReference>
<feature type="coiled-coil region" evidence="5">
    <location>
        <begin position="239"/>
        <end position="266"/>
    </location>
</feature>
<keyword evidence="2 4" id="KW-0863">Zinc-finger</keyword>
<feature type="domain" description="RING-type" evidence="6">
    <location>
        <begin position="14"/>
        <end position="61"/>
    </location>
</feature>
<evidence type="ECO:0000259" key="6">
    <source>
        <dbReference type="PROSITE" id="PS50089"/>
    </source>
</evidence>
<evidence type="ECO:0000256" key="4">
    <source>
        <dbReference type="PROSITE-ProRule" id="PRU00175"/>
    </source>
</evidence>
<dbReference type="InterPro" id="IPR047153">
    <property type="entry name" value="TRIM45/56/19-like"/>
</dbReference>
<evidence type="ECO:0000256" key="1">
    <source>
        <dbReference type="ARBA" id="ARBA00022723"/>
    </source>
</evidence>
<dbReference type="CDD" id="cd19756">
    <property type="entry name" value="Bbox2"/>
    <property type="match status" value="1"/>
</dbReference>
<evidence type="ECO:0000256" key="2">
    <source>
        <dbReference type="ARBA" id="ARBA00022771"/>
    </source>
</evidence>
<dbReference type="Gene3D" id="3.30.40.10">
    <property type="entry name" value="Zinc/RING finger domain, C3HC4 (zinc finger)"/>
    <property type="match status" value="1"/>
</dbReference>
<dbReference type="PROSITE" id="PS50089">
    <property type="entry name" value="ZF_RING_2"/>
    <property type="match status" value="1"/>
</dbReference>
<protein>
    <recommendedName>
        <fullName evidence="6">RING-type domain-containing protein</fullName>
    </recommendedName>
</protein>
<dbReference type="SMART" id="SM00184">
    <property type="entry name" value="RING"/>
    <property type="match status" value="1"/>
</dbReference>
<evidence type="ECO:0000256" key="5">
    <source>
        <dbReference type="SAM" id="Coils"/>
    </source>
</evidence>
<dbReference type="PROSITE" id="PS00518">
    <property type="entry name" value="ZF_RING_1"/>
    <property type="match status" value="1"/>
</dbReference>
<dbReference type="SUPFAM" id="SSF57850">
    <property type="entry name" value="RING/U-box"/>
    <property type="match status" value="1"/>
</dbReference>
<evidence type="ECO:0000313" key="8">
    <source>
        <dbReference type="Proteomes" id="UP001634394"/>
    </source>
</evidence>
<reference evidence="7 8" key="1">
    <citation type="submission" date="2024-11" db="EMBL/GenBank/DDBJ databases">
        <title>Chromosome-level genome assembly of the freshwater bivalve Anodonta woodiana.</title>
        <authorList>
            <person name="Chen X."/>
        </authorList>
    </citation>
    <scope>NUCLEOTIDE SEQUENCE [LARGE SCALE GENOMIC DNA]</scope>
    <source>
        <strain evidence="7">MN2024</strain>
        <tissue evidence="7">Gills</tissue>
    </source>
</reference>
<evidence type="ECO:0000313" key="7">
    <source>
        <dbReference type="EMBL" id="KAL3890713.1"/>
    </source>
</evidence>
<dbReference type="PANTHER" id="PTHR25462:SF305">
    <property type="entry name" value="RING-TYPE DOMAIN-CONTAINING PROTEIN"/>
    <property type="match status" value="1"/>
</dbReference>
<organism evidence="7 8">
    <name type="scientific">Sinanodonta woodiana</name>
    <name type="common">Chinese pond mussel</name>
    <name type="synonym">Anodonta woodiana</name>
    <dbReference type="NCBI Taxonomy" id="1069815"/>
    <lineage>
        <taxon>Eukaryota</taxon>
        <taxon>Metazoa</taxon>
        <taxon>Spiralia</taxon>
        <taxon>Lophotrochozoa</taxon>
        <taxon>Mollusca</taxon>
        <taxon>Bivalvia</taxon>
        <taxon>Autobranchia</taxon>
        <taxon>Heteroconchia</taxon>
        <taxon>Palaeoheterodonta</taxon>
        <taxon>Unionida</taxon>
        <taxon>Unionoidea</taxon>
        <taxon>Unionidae</taxon>
        <taxon>Unioninae</taxon>
        <taxon>Sinanodonta</taxon>
    </lineage>
</organism>
<evidence type="ECO:0000256" key="3">
    <source>
        <dbReference type="ARBA" id="ARBA00022833"/>
    </source>
</evidence>
<dbReference type="AlphaFoldDB" id="A0ABD3Y086"/>
<comment type="caution">
    <text evidence="7">The sequence shown here is derived from an EMBL/GenBank/DDBJ whole genome shotgun (WGS) entry which is preliminary data.</text>
</comment>
<dbReference type="Proteomes" id="UP001634394">
    <property type="component" value="Unassembled WGS sequence"/>
</dbReference>
<dbReference type="InterPro" id="IPR013083">
    <property type="entry name" value="Znf_RING/FYVE/PHD"/>
</dbReference>
<keyword evidence="3" id="KW-0862">Zinc</keyword>
<accession>A0ABD3Y086</accession>
<dbReference type="Gene3D" id="2.120.10.30">
    <property type="entry name" value="TolB, C-terminal domain"/>
    <property type="match status" value="1"/>
</dbReference>